<accession>A0A432WHL4</accession>
<name>A0A432WHL4_9GAMM</name>
<protein>
    <submittedName>
        <fullName evidence="2">Uncharacterized protein</fullName>
    </submittedName>
</protein>
<feature type="transmembrane region" description="Helical" evidence="1">
    <location>
        <begin position="141"/>
        <end position="158"/>
    </location>
</feature>
<feature type="transmembrane region" description="Helical" evidence="1">
    <location>
        <begin position="52"/>
        <end position="71"/>
    </location>
</feature>
<organism evidence="2 3">
    <name type="scientific">Aliidiomarina soli</name>
    <dbReference type="NCBI Taxonomy" id="1928574"/>
    <lineage>
        <taxon>Bacteria</taxon>
        <taxon>Pseudomonadati</taxon>
        <taxon>Pseudomonadota</taxon>
        <taxon>Gammaproteobacteria</taxon>
        <taxon>Alteromonadales</taxon>
        <taxon>Idiomarinaceae</taxon>
        <taxon>Aliidiomarina</taxon>
    </lineage>
</organism>
<dbReference type="RefSeq" id="WP_126799007.1">
    <property type="nucleotide sequence ID" value="NZ_PIPO01000003.1"/>
</dbReference>
<keyword evidence="1" id="KW-0472">Membrane</keyword>
<dbReference type="AlphaFoldDB" id="A0A432WHL4"/>
<keyword evidence="3" id="KW-1185">Reference proteome</keyword>
<dbReference type="EMBL" id="PIPO01000003">
    <property type="protein sequence ID" value="RUO33290.1"/>
    <property type="molecule type" value="Genomic_DNA"/>
</dbReference>
<proteinExistence type="predicted"/>
<keyword evidence="1" id="KW-0812">Transmembrane</keyword>
<evidence type="ECO:0000313" key="3">
    <source>
        <dbReference type="Proteomes" id="UP000287823"/>
    </source>
</evidence>
<dbReference type="Proteomes" id="UP000287823">
    <property type="component" value="Unassembled WGS sequence"/>
</dbReference>
<feature type="transmembrane region" description="Helical" evidence="1">
    <location>
        <begin position="27"/>
        <end position="46"/>
    </location>
</feature>
<keyword evidence="1" id="KW-1133">Transmembrane helix</keyword>
<evidence type="ECO:0000256" key="1">
    <source>
        <dbReference type="SAM" id="Phobius"/>
    </source>
</evidence>
<comment type="caution">
    <text evidence="2">The sequence shown here is derived from an EMBL/GenBank/DDBJ whole genome shotgun (WGS) entry which is preliminary data.</text>
</comment>
<sequence>MNDEMKAAQVGALSIAWANQMDAVWRVHNYATTLEAGILVASWYLFEREHTSALLALLLGANMLLHVMFFISHRHSQIQNGFNRQLRELGVYDTSVPSCEVSLYAHEWAKAVLVLLPTFNCVGSWFITIGSWGDLSCGFKAFYLTASVITSLIPFYLAKKLVTLIIVRK</sequence>
<gene>
    <name evidence="2" type="ORF">CWE14_08695</name>
</gene>
<feature type="transmembrane region" description="Helical" evidence="1">
    <location>
        <begin position="111"/>
        <end position="129"/>
    </location>
</feature>
<evidence type="ECO:0000313" key="2">
    <source>
        <dbReference type="EMBL" id="RUO33290.1"/>
    </source>
</evidence>
<reference evidence="2 3" key="1">
    <citation type="journal article" date="2011" name="Front. Microbiol.">
        <title>Genomic signatures of strain selection and enhancement in Bacillus atrophaeus var. globigii, a historical biowarfare simulant.</title>
        <authorList>
            <person name="Gibbons H.S."/>
            <person name="Broomall S.M."/>
            <person name="McNew L.A."/>
            <person name="Daligault H."/>
            <person name="Chapman C."/>
            <person name="Bruce D."/>
            <person name="Karavis M."/>
            <person name="Krepps M."/>
            <person name="McGregor P.A."/>
            <person name="Hong C."/>
            <person name="Park K.H."/>
            <person name="Akmal A."/>
            <person name="Feldman A."/>
            <person name="Lin J.S."/>
            <person name="Chang W.E."/>
            <person name="Higgs B.W."/>
            <person name="Demirev P."/>
            <person name="Lindquist J."/>
            <person name="Liem A."/>
            <person name="Fochler E."/>
            <person name="Read T.D."/>
            <person name="Tapia R."/>
            <person name="Johnson S."/>
            <person name="Bishop-Lilly K.A."/>
            <person name="Detter C."/>
            <person name="Han C."/>
            <person name="Sozhamannan S."/>
            <person name="Rosenzweig C.N."/>
            <person name="Skowronski E.W."/>
        </authorList>
    </citation>
    <scope>NUCLEOTIDE SEQUENCE [LARGE SCALE GENOMIC DNA]</scope>
    <source>
        <strain evidence="2 3">Y4G10-17</strain>
    </source>
</reference>